<dbReference type="GO" id="GO:0016787">
    <property type="term" value="F:hydrolase activity"/>
    <property type="evidence" value="ECO:0007669"/>
    <property type="project" value="UniProtKB-KW"/>
</dbReference>
<comment type="caution">
    <text evidence="2">The sequence shown here is derived from an EMBL/GenBank/DDBJ whole genome shotgun (WGS) entry which is preliminary data.</text>
</comment>
<dbReference type="SUPFAM" id="SSF48208">
    <property type="entry name" value="Six-hairpin glycosidases"/>
    <property type="match status" value="1"/>
</dbReference>
<keyword evidence="1 2" id="KW-0378">Hydrolase</keyword>
<evidence type="ECO:0000313" key="3">
    <source>
        <dbReference type="Proteomes" id="UP001501411"/>
    </source>
</evidence>
<organism evidence="2 3">
    <name type="scientific">Olivibacter ginsenosidimutans</name>
    <dbReference type="NCBI Taxonomy" id="1176537"/>
    <lineage>
        <taxon>Bacteria</taxon>
        <taxon>Pseudomonadati</taxon>
        <taxon>Bacteroidota</taxon>
        <taxon>Sphingobacteriia</taxon>
        <taxon>Sphingobacteriales</taxon>
        <taxon>Sphingobacteriaceae</taxon>
        <taxon>Olivibacter</taxon>
    </lineage>
</organism>
<dbReference type="InterPro" id="IPR010905">
    <property type="entry name" value="Glyco_hydro_88"/>
</dbReference>
<evidence type="ECO:0000313" key="2">
    <source>
        <dbReference type="EMBL" id="GAA4777648.1"/>
    </source>
</evidence>
<keyword evidence="3" id="KW-1185">Reference proteome</keyword>
<dbReference type="InterPro" id="IPR052043">
    <property type="entry name" value="PolySaccharide_Degr_Enz"/>
</dbReference>
<dbReference type="PANTHER" id="PTHR33886">
    <property type="entry name" value="UNSATURATED RHAMNOGALACTURONAN HYDROLASE (EUROFUNG)"/>
    <property type="match status" value="1"/>
</dbReference>
<dbReference type="Pfam" id="PF07470">
    <property type="entry name" value="Glyco_hydro_88"/>
    <property type="match status" value="1"/>
</dbReference>
<dbReference type="Proteomes" id="UP001501411">
    <property type="component" value="Unassembled WGS sequence"/>
</dbReference>
<reference evidence="3" key="1">
    <citation type="journal article" date="2019" name="Int. J. Syst. Evol. Microbiol.">
        <title>The Global Catalogue of Microorganisms (GCM) 10K type strain sequencing project: providing services to taxonomists for standard genome sequencing and annotation.</title>
        <authorList>
            <consortium name="The Broad Institute Genomics Platform"/>
            <consortium name="The Broad Institute Genome Sequencing Center for Infectious Disease"/>
            <person name="Wu L."/>
            <person name="Ma J."/>
        </authorList>
    </citation>
    <scope>NUCLEOTIDE SEQUENCE [LARGE SCALE GENOMIC DNA]</scope>
    <source>
        <strain evidence="3">JCM 18200</strain>
    </source>
</reference>
<dbReference type="InterPro" id="IPR012341">
    <property type="entry name" value="6hp_glycosidase-like_sf"/>
</dbReference>
<proteinExistence type="predicted"/>
<dbReference type="PANTHER" id="PTHR33886:SF8">
    <property type="entry name" value="UNSATURATED RHAMNOGALACTURONAN HYDROLASE (EUROFUNG)"/>
    <property type="match status" value="1"/>
</dbReference>
<dbReference type="EMBL" id="BAABIQ010000001">
    <property type="protein sequence ID" value="GAA4777648.1"/>
    <property type="molecule type" value="Genomic_DNA"/>
</dbReference>
<dbReference type="InterPro" id="IPR008928">
    <property type="entry name" value="6-hairpin_glycosidase_sf"/>
</dbReference>
<evidence type="ECO:0000256" key="1">
    <source>
        <dbReference type="ARBA" id="ARBA00022801"/>
    </source>
</evidence>
<accession>A0ABP9AD41</accession>
<name>A0ABP9AD41_9SPHI</name>
<protein>
    <submittedName>
        <fullName evidence="2">Glycoside hydrolase family 88 protein</fullName>
    </submittedName>
</protein>
<sequence>MKKVADWQIDSITKNGWRHPERDWTNGAFYAGLVNYAALSKNEAYYDFMKNVGDKYKWMLYANENRYHADYYCVGQLYCQLCLKYHDPKMIQDVKALADTLLARPHTESLEWKNNIGLREWAWCDALFMGPPTLAMLSKVTGNDAYLNLCNKLWWKTTDYLYDPTEQLYFRDGSFLNKKEKNGKKVFWSRGNGWVMGGLVRVLENMPKNYPDRGKWEKLFLGMAAKIASLQQSDGTWRASLLDPDSYPAKETSGTAFYTYALAWGINHRLLNKTQYAPLVWKGWEALTKAVHPGGKLGYAQQIGAAPGHVSYDDTEVYAVGAFLLAGCEVLAL</sequence>
<gene>
    <name evidence="2" type="ORF">GCM10023231_00010</name>
</gene>
<dbReference type="Gene3D" id="1.50.10.10">
    <property type="match status" value="1"/>
</dbReference>